<accession>A0A812U0D2</accession>
<keyword evidence="2" id="KW-1185">Reference proteome</keyword>
<comment type="caution">
    <text evidence="1">The sequence shown here is derived from an EMBL/GenBank/DDBJ whole genome shotgun (WGS) entry which is preliminary data.</text>
</comment>
<organism evidence="1 2">
    <name type="scientific">Symbiodinium natans</name>
    <dbReference type="NCBI Taxonomy" id="878477"/>
    <lineage>
        <taxon>Eukaryota</taxon>
        <taxon>Sar</taxon>
        <taxon>Alveolata</taxon>
        <taxon>Dinophyceae</taxon>
        <taxon>Suessiales</taxon>
        <taxon>Symbiodiniaceae</taxon>
        <taxon>Symbiodinium</taxon>
    </lineage>
</organism>
<dbReference type="EMBL" id="CAJNDS010002632">
    <property type="protein sequence ID" value="CAE7550538.1"/>
    <property type="molecule type" value="Genomic_DNA"/>
</dbReference>
<dbReference type="AlphaFoldDB" id="A0A812U0D2"/>
<name>A0A812U0D2_9DINO</name>
<protein>
    <submittedName>
        <fullName evidence="1">Uncharacterized protein</fullName>
    </submittedName>
</protein>
<gene>
    <name evidence="1" type="ORF">SNAT2548_LOCUS30916</name>
</gene>
<dbReference type="Gene3D" id="1.20.5.2050">
    <property type="match status" value="3"/>
</dbReference>
<dbReference type="Proteomes" id="UP000604046">
    <property type="component" value="Unassembled WGS sequence"/>
</dbReference>
<sequence length="732" mass="80542">MVVSGFAQIQAQLQYRASGCGTEVTLLTVKLAKPQRERRRNLLQVAKEIKSKVKQEVKREIKQELSLKCDHAWTTQTGLKREHVEEAKHGCSVKQEGAAVPPSKRCCINHTRPASFESRLPEWAEKCLAFQSSGKTWLPTKPCCPASPFLGLAAAPWEGREGNVAKACVLRLSKVQFFELRDFFHENPHHALFNDYKDPSGAVQVERAHEPKPPHLQDAAAKHHAAETMKWPWAWAGHGMLPEEDGMRKLRVTAGSSAMKGLKTFETLGAVPAVLTKPTKPFPGLERQTGVQGLSWHRQLGCWCVSFRKADEAGERRRISVPISKHLKEGLSEDEAVAAALAEAKAHRAELVRQGKLKPPKLVTAKATGSTVRGAKYQAVLTKQEQGCAMKGLETFEAFGTVPEEAPGASAEGQVVTRSFCGLERPSGVQAISWNRAWQLSWKEAGKTYKVSFPISKHIKQGLSEDEAVAAALAEAKAHRAELVRQGKLKPPKLVTAKATGSTVRGAKYQAVLTKQEQGCAMKGLETFEAFGTVPEEAPGASAEGQVVTRSFCGLERPSGVQAISWNRAWQLSWKEAGKTYKVSFPISKHIKQGLSEDEAVAAALAEAKAHRAELVRQGKLKPPKPITAQAAGEGEGYNQRWLEVEEHGFTDLTWLHPQTGWATAATGLYAFDMVRFFGLVKPTSSEALIAILIYLGLYASRYEEIAKMDKHYQVSFYASCGWTFYALEPRL</sequence>
<proteinExistence type="predicted"/>
<reference evidence="1" key="1">
    <citation type="submission" date="2021-02" db="EMBL/GenBank/DDBJ databases">
        <authorList>
            <person name="Dougan E. K."/>
            <person name="Rhodes N."/>
            <person name="Thang M."/>
            <person name="Chan C."/>
        </authorList>
    </citation>
    <scope>NUCLEOTIDE SEQUENCE</scope>
</reference>
<evidence type="ECO:0000313" key="2">
    <source>
        <dbReference type="Proteomes" id="UP000604046"/>
    </source>
</evidence>
<evidence type="ECO:0000313" key="1">
    <source>
        <dbReference type="EMBL" id="CAE7550538.1"/>
    </source>
</evidence>